<name>A0A1M5GWY4_9FLAO</name>
<keyword evidence="3" id="KW-1185">Reference proteome</keyword>
<dbReference type="PANTHER" id="PTHR46520:SF1">
    <property type="entry name" value="SERINE BETA-LACTAMASE-LIKE PROTEIN LACTB, MITOCHONDRIAL"/>
    <property type="match status" value="1"/>
</dbReference>
<dbReference type="EMBL" id="FQUX01000012">
    <property type="protein sequence ID" value="SHG08220.1"/>
    <property type="molecule type" value="Genomic_DNA"/>
</dbReference>
<dbReference type="GO" id="GO:0006508">
    <property type="term" value="P:proteolysis"/>
    <property type="evidence" value="ECO:0007669"/>
    <property type="project" value="TreeGrafter"/>
</dbReference>
<dbReference type="SUPFAM" id="SSF56601">
    <property type="entry name" value="beta-lactamase/transpeptidase-like"/>
    <property type="match status" value="1"/>
</dbReference>
<dbReference type="InterPro" id="IPR052794">
    <property type="entry name" value="Mito_Ser_Protease_LACTB"/>
</dbReference>
<evidence type="ECO:0000313" key="2">
    <source>
        <dbReference type="EMBL" id="SHG08220.1"/>
    </source>
</evidence>
<dbReference type="InterPro" id="IPR012338">
    <property type="entry name" value="Beta-lactam/transpept-like"/>
</dbReference>
<evidence type="ECO:0000259" key="1">
    <source>
        <dbReference type="Pfam" id="PF00144"/>
    </source>
</evidence>
<reference evidence="3" key="1">
    <citation type="submission" date="2016-11" db="EMBL/GenBank/DDBJ databases">
        <authorList>
            <person name="Varghese N."/>
            <person name="Submissions S."/>
        </authorList>
    </citation>
    <scope>NUCLEOTIDE SEQUENCE [LARGE SCALE GENOMIC DNA]</scope>
    <source>
        <strain evidence="3">DSM 17539</strain>
    </source>
</reference>
<accession>A0A1M5GWY4</accession>
<feature type="domain" description="Beta-lactamase-related" evidence="1">
    <location>
        <begin position="31"/>
        <end position="340"/>
    </location>
</feature>
<dbReference type="GO" id="GO:0019216">
    <property type="term" value="P:regulation of lipid metabolic process"/>
    <property type="evidence" value="ECO:0007669"/>
    <property type="project" value="TreeGrafter"/>
</dbReference>
<dbReference type="InterPro" id="IPR001466">
    <property type="entry name" value="Beta-lactam-related"/>
</dbReference>
<dbReference type="AlphaFoldDB" id="A0A1M5GWY4"/>
<proteinExistence type="predicted"/>
<organism evidence="2 3">
    <name type="scientific">Arenibacter palladensis</name>
    <dbReference type="NCBI Taxonomy" id="237373"/>
    <lineage>
        <taxon>Bacteria</taxon>
        <taxon>Pseudomonadati</taxon>
        <taxon>Bacteroidota</taxon>
        <taxon>Flavobacteriia</taxon>
        <taxon>Flavobacteriales</taxon>
        <taxon>Flavobacteriaceae</taxon>
        <taxon>Arenibacter</taxon>
    </lineage>
</organism>
<evidence type="ECO:0000313" key="3">
    <source>
        <dbReference type="Proteomes" id="UP000184406"/>
    </source>
</evidence>
<dbReference type="Gene3D" id="3.40.710.10">
    <property type="entry name" value="DD-peptidase/beta-lactamase superfamily"/>
    <property type="match status" value="1"/>
</dbReference>
<dbReference type="OrthoDB" id="9793489at2"/>
<protein>
    <submittedName>
        <fullName evidence="2">CubicO group peptidase, beta-lactamase class C family</fullName>
    </submittedName>
</protein>
<dbReference type="Pfam" id="PF00144">
    <property type="entry name" value="Beta-lactamase"/>
    <property type="match status" value="1"/>
</dbReference>
<dbReference type="RefSeq" id="WP_072865398.1">
    <property type="nucleotide sequence ID" value="NZ_FQUX01000012.1"/>
</dbReference>
<gene>
    <name evidence="2" type="ORF">SAMN03080594_11257</name>
</gene>
<dbReference type="PANTHER" id="PTHR46520">
    <property type="entry name" value="SERINE BETA-LACTAMASE-LIKE PROTEIN LACTB, MITOCHONDRIAL"/>
    <property type="match status" value="1"/>
</dbReference>
<sequence length="362" mass="40128">MNPIIKYLKSLFASQRVIGGDKELLGKIQADQILQKLIDEQRVPGLAITVRKNNEVYFEKGYGFADVEQQSTVDPQNTIFRIASVSKPIAAAALATMVEEGLLDLDASIYKYVPYFPQKEFDFTLRQLAGHTAGIRGYRGGEYGLNKPLGIKGSLALFQDDDLLFEPGKGFQYTSFDWVLISLAMQEVSGVPFADYVRDRILMPYGLKNTFPEAPGDLPPNCSTFYSKGRLGFRKAIPVNNAYKLAGGGYLSTASDIARFGQVYLDSKFRENTIQSQFLTSGIINGTPTYYGLGWQVTQDKLGRTYYGHVGNGVGGYAVFYVYPKQDMVFSILMNCTNPGVLDSLEEVISVFLRDVNSNTPT</sequence>
<dbReference type="GO" id="GO:0008233">
    <property type="term" value="F:peptidase activity"/>
    <property type="evidence" value="ECO:0007669"/>
    <property type="project" value="TreeGrafter"/>
</dbReference>
<dbReference type="Proteomes" id="UP000184406">
    <property type="component" value="Unassembled WGS sequence"/>
</dbReference>